<accession>A0ACD2ZZB0</accession>
<evidence type="ECO:0000313" key="1">
    <source>
        <dbReference type="EMBL" id="TFK58765.1"/>
    </source>
</evidence>
<keyword evidence="2" id="KW-1185">Reference proteome</keyword>
<gene>
    <name evidence="1" type="ORF">BDN72DRAFT_966259</name>
</gene>
<dbReference type="Proteomes" id="UP000308600">
    <property type="component" value="Unassembled WGS sequence"/>
</dbReference>
<reference evidence="1 2" key="1">
    <citation type="journal article" date="2019" name="Nat. Ecol. Evol.">
        <title>Megaphylogeny resolves global patterns of mushroom evolution.</title>
        <authorList>
            <person name="Varga T."/>
            <person name="Krizsan K."/>
            <person name="Foldi C."/>
            <person name="Dima B."/>
            <person name="Sanchez-Garcia M."/>
            <person name="Sanchez-Ramirez S."/>
            <person name="Szollosi G.J."/>
            <person name="Szarkandi J.G."/>
            <person name="Papp V."/>
            <person name="Albert L."/>
            <person name="Andreopoulos W."/>
            <person name="Angelini C."/>
            <person name="Antonin V."/>
            <person name="Barry K.W."/>
            <person name="Bougher N.L."/>
            <person name="Buchanan P."/>
            <person name="Buyck B."/>
            <person name="Bense V."/>
            <person name="Catcheside P."/>
            <person name="Chovatia M."/>
            <person name="Cooper J."/>
            <person name="Damon W."/>
            <person name="Desjardin D."/>
            <person name="Finy P."/>
            <person name="Geml J."/>
            <person name="Haridas S."/>
            <person name="Hughes K."/>
            <person name="Justo A."/>
            <person name="Karasinski D."/>
            <person name="Kautmanova I."/>
            <person name="Kiss B."/>
            <person name="Kocsube S."/>
            <person name="Kotiranta H."/>
            <person name="LaButti K.M."/>
            <person name="Lechner B.E."/>
            <person name="Liimatainen K."/>
            <person name="Lipzen A."/>
            <person name="Lukacs Z."/>
            <person name="Mihaltcheva S."/>
            <person name="Morgado L.N."/>
            <person name="Niskanen T."/>
            <person name="Noordeloos M.E."/>
            <person name="Ohm R.A."/>
            <person name="Ortiz-Santana B."/>
            <person name="Ovrebo C."/>
            <person name="Racz N."/>
            <person name="Riley R."/>
            <person name="Savchenko A."/>
            <person name="Shiryaev A."/>
            <person name="Soop K."/>
            <person name="Spirin V."/>
            <person name="Szebenyi C."/>
            <person name="Tomsovsky M."/>
            <person name="Tulloss R.E."/>
            <person name="Uehling J."/>
            <person name="Grigoriev I.V."/>
            <person name="Vagvolgyi C."/>
            <person name="Papp T."/>
            <person name="Martin F.M."/>
            <person name="Miettinen O."/>
            <person name="Hibbett D.S."/>
            <person name="Nagy L.G."/>
        </authorList>
    </citation>
    <scope>NUCLEOTIDE SEQUENCE [LARGE SCALE GENOMIC DNA]</scope>
    <source>
        <strain evidence="1 2">NL-1719</strain>
    </source>
</reference>
<sequence length="414" mass="46858">MASSNNNPTGINQYKDCPSKGDEKVSNIIREYHRRGITNRQIISDLLKVEHDIQMSQASVARRLKDLELYAAGITTRRLPESTKRQLVLDQLGKDPVSSRGPKAVKEAITRNTGIHLTRSFIREEMHLQDPDGFIKRLPSAKKIRRGVLTSLGPNHEWSADGHDKLTAIGFPIYGIRDKWSGKWLGLWVVPNNRIKEVIAYLYLSLVAELKGMPIQSTTDCGSETTMFSGLAEALREAFASELNDVGIGPAHQFLRSVKNITIERGWLRLRMDWVDNVKVEWAAGSDIYNSGDPKQYELVQWLWPRLIQQELDTFRDHANNHTVRLDRHKALPSGTSPNIAYSLCHKWGGENCLKPVDVAVVKRLMDEVGGDGLIQFVTPEYAEKAQAIYDALDIQNITFENVWGVFSRMLLKM</sequence>
<organism evidence="1 2">
    <name type="scientific">Pluteus cervinus</name>
    <dbReference type="NCBI Taxonomy" id="181527"/>
    <lineage>
        <taxon>Eukaryota</taxon>
        <taxon>Fungi</taxon>
        <taxon>Dikarya</taxon>
        <taxon>Basidiomycota</taxon>
        <taxon>Agaricomycotina</taxon>
        <taxon>Agaricomycetes</taxon>
        <taxon>Agaricomycetidae</taxon>
        <taxon>Agaricales</taxon>
        <taxon>Pluteineae</taxon>
        <taxon>Pluteaceae</taxon>
        <taxon>Pluteus</taxon>
    </lineage>
</organism>
<proteinExistence type="predicted"/>
<evidence type="ECO:0000313" key="2">
    <source>
        <dbReference type="Proteomes" id="UP000308600"/>
    </source>
</evidence>
<dbReference type="EMBL" id="ML209204">
    <property type="protein sequence ID" value="TFK58765.1"/>
    <property type="molecule type" value="Genomic_DNA"/>
</dbReference>
<name>A0ACD2ZZB0_9AGAR</name>
<protein>
    <submittedName>
        <fullName evidence="1">Uncharacterized protein</fullName>
    </submittedName>
</protein>